<comment type="caution">
    <text evidence="17">The sequence shown here is derived from an EMBL/GenBank/DDBJ whole genome shotgun (WGS) entry which is preliminary data.</text>
</comment>
<dbReference type="InterPro" id="IPR006560">
    <property type="entry name" value="AWS_dom"/>
</dbReference>
<dbReference type="GO" id="GO:0032259">
    <property type="term" value="P:methylation"/>
    <property type="evidence" value="ECO:0007669"/>
    <property type="project" value="UniProtKB-KW"/>
</dbReference>
<feature type="region of interest" description="Disordered" evidence="11">
    <location>
        <begin position="962"/>
        <end position="1049"/>
    </location>
</feature>
<dbReference type="PROSITE" id="PS50868">
    <property type="entry name" value="POST_SET"/>
    <property type="match status" value="1"/>
</dbReference>
<dbReference type="PROSITE" id="PS50280">
    <property type="entry name" value="SET"/>
    <property type="match status" value="1"/>
</dbReference>
<keyword evidence="12" id="KW-0812">Transmembrane</keyword>
<protein>
    <recommendedName>
        <fullName evidence="9">SET domain-containing protein 2</fullName>
    </recommendedName>
</protein>
<evidence type="ECO:0000256" key="9">
    <source>
        <dbReference type="ARBA" id="ARBA00030091"/>
    </source>
</evidence>
<feature type="compositionally biased region" description="Low complexity" evidence="11">
    <location>
        <begin position="856"/>
        <end position="868"/>
    </location>
</feature>
<evidence type="ECO:0000256" key="1">
    <source>
        <dbReference type="ARBA" id="ARBA00003901"/>
    </source>
</evidence>
<comment type="catalytic activity">
    <reaction evidence="10">
        <text>L-lysyl(36)-[histone H3] + 3 S-adenosyl-L-methionine = N(6),N(6),N(6)-trimethyl-L-lysyl(36)-[histone H3] + 3 S-adenosyl-L-homocysteine + 3 H(+)</text>
        <dbReference type="Rhea" id="RHEA:60324"/>
        <dbReference type="Rhea" id="RHEA-COMP:9785"/>
        <dbReference type="Rhea" id="RHEA-COMP:15536"/>
        <dbReference type="ChEBI" id="CHEBI:15378"/>
        <dbReference type="ChEBI" id="CHEBI:29969"/>
        <dbReference type="ChEBI" id="CHEBI:57856"/>
        <dbReference type="ChEBI" id="CHEBI:59789"/>
        <dbReference type="ChEBI" id="CHEBI:61961"/>
        <dbReference type="EC" id="2.1.1.359"/>
    </reaction>
</comment>
<gene>
    <name evidence="17" type="primary">SET2_1</name>
    <name evidence="17" type="ORF">EC973_003284</name>
</gene>
<keyword evidence="4" id="KW-0158">Chromosome</keyword>
<keyword evidence="18" id="KW-1185">Reference proteome</keyword>
<organism evidence="17 18">
    <name type="scientific">Apophysomyces ossiformis</name>
    <dbReference type="NCBI Taxonomy" id="679940"/>
    <lineage>
        <taxon>Eukaryota</taxon>
        <taxon>Fungi</taxon>
        <taxon>Fungi incertae sedis</taxon>
        <taxon>Mucoromycota</taxon>
        <taxon>Mucoromycotina</taxon>
        <taxon>Mucoromycetes</taxon>
        <taxon>Mucorales</taxon>
        <taxon>Mucorineae</taxon>
        <taxon>Mucoraceae</taxon>
        <taxon>Apophysomyces</taxon>
    </lineage>
</organism>
<evidence type="ECO:0000256" key="12">
    <source>
        <dbReference type="SAM" id="Phobius"/>
    </source>
</evidence>
<comment type="subcellular location">
    <subcellularLocation>
        <location evidence="3">Chromosome</location>
    </subcellularLocation>
    <subcellularLocation>
        <location evidence="2">Nucleus</location>
    </subcellularLocation>
</comment>
<evidence type="ECO:0000256" key="4">
    <source>
        <dbReference type="ARBA" id="ARBA00022454"/>
    </source>
</evidence>
<feature type="compositionally biased region" description="Polar residues" evidence="11">
    <location>
        <begin position="1024"/>
        <end position="1037"/>
    </location>
</feature>
<evidence type="ECO:0000256" key="2">
    <source>
        <dbReference type="ARBA" id="ARBA00004123"/>
    </source>
</evidence>
<dbReference type="GO" id="GO:0005694">
    <property type="term" value="C:chromosome"/>
    <property type="evidence" value="ECO:0007669"/>
    <property type="project" value="UniProtKB-SubCell"/>
</dbReference>
<keyword evidence="8" id="KW-0539">Nucleus</keyword>
<dbReference type="PANTHER" id="PTHR46711">
    <property type="entry name" value="HISTONE-LYSINE N-METHYLTRANSFERASE SETD2"/>
    <property type="match status" value="1"/>
</dbReference>
<dbReference type="InterPro" id="IPR001214">
    <property type="entry name" value="SET_dom"/>
</dbReference>
<proteinExistence type="predicted"/>
<evidence type="ECO:0000313" key="18">
    <source>
        <dbReference type="Proteomes" id="UP000605846"/>
    </source>
</evidence>
<dbReference type="SUPFAM" id="SSF47676">
    <property type="entry name" value="Conserved domain common to transcription factors TFIIS, elongin A, CRSP70"/>
    <property type="match status" value="1"/>
</dbReference>
<evidence type="ECO:0000256" key="5">
    <source>
        <dbReference type="ARBA" id="ARBA00022603"/>
    </source>
</evidence>
<feature type="domain" description="WW" evidence="13">
    <location>
        <begin position="785"/>
        <end position="818"/>
    </location>
</feature>
<dbReference type="OrthoDB" id="422362at2759"/>
<evidence type="ECO:0000256" key="6">
    <source>
        <dbReference type="ARBA" id="ARBA00022679"/>
    </source>
</evidence>
<feature type="region of interest" description="Disordered" evidence="11">
    <location>
        <begin position="64"/>
        <end position="86"/>
    </location>
</feature>
<feature type="domain" description="SET" evidence="14">
    <location>
        <begin position="308"/>
        <end position="425"/>
    </location>
</feature>
<dbReference type="Proteomes" id="UP000605846">
    <property type="component" value="Unassembled WGS sequence"/>
</dbReference>
<dbReference type="EMBL" id="JABAYA010000002">
    <property type="protein sequence ID" value="KAF7732537.1"/>
    <property type="molecule type" value="Genomic_DNA"/>
</dbReference>
<dbReference type="PROSITE" id="PS01159">
    <property type="entry name" value="WW_DOMAIN_1"/>
    <property type="match status" value="1"/>
</dbReference>
<keyword evidence="5 17" id="KW-0489">Methyltransferase</keyword>
<dbReference type="CDD" id="cd19172">
    <property type="entry name" value="SET_SETD2"/>
    <property type="match status" value="1"/>
</dbReference>
<feature type="compositionally biased region" description="Basic and acidic residues" evidence="11">
    <location>
        <begin position="199"/>
        <end position="214"/>
    </location>
</feature>
<accession>A0A8H7ETD2</accession>
<name>A0A8H7ETD2_9FUNG</name>
<dbReference type="SMART" id="SM00317">
    <property type="entry name" value="SET"/>
    <property type="match status" value="1"/>
</dbReference>
<evidence type="ECO:0000256" key="3">
    <source>
        <dbReference type="ARBA" id="ARBA00004286"/>
    </source>
</evidence>
<feature type="compositionally biased region" description="Basic and acidic residues" evidence="11">
    <location>
        <begin position="990"/>
        <end position="999"/>
    </location>
</feature>
<dbReference type="GO" id="GO:0140955">
    <property type="term" value="F:histone H3K36 trimethyltransferase activity"/>
    <property type="evidence" value="ECO:0007669"/>
    <property type="project" value="UniProtKB-EC"/>
</dbReference>
<dbReference type="InterPro" id="IPR017923">
    <property type="entry name" value="TFIIS_N"/>
</dbReference>
<keyword evidence="12" id="KW-0472">Membrane</keyword>
<dbReference type="InterPro" id="IPR003616">
    <property type="entry name" value="Post-SET_dom"/>
</dbReference>
<dbReference type="CDD" id="cd00201">
    <property type="entry name" value="WW"/>
    <property type="match status" value="1"/>
</dbReference>
<dbReference type="Gene3D" id="1.20.930.10">
    <property type="entry name" value="Conserved domain common to transcription factors TFIIS, elongin A, CRSP70"/>
    <property type="match status" value="1"/>
</dbReference>
<dbReference type="InterPro" id="IPR038190">
    <property type="entry name" value="SRI_sf"/>
</dbReference>
<feature type="domain" description="AWS" evidence="16">
    <location>
        <begin position="251"/>
        <end position="306"/>
    </location>
</feature>
<dbReference type="Pfam" id="PF08711">
    <property type="entry name" value="Med26"/>
    <property type="match status" value="1"/>
</dbReference>
<keyword evidence="12" id="KW-1133">Transmembrane helix</keyword>
<feature type="domain" description="Post-SET" evidence="15">
    <location>
        <begin position="432"/>
        <end position="448"/>
    </location>
</feature>
<dbReference type="SUPFAM" id="SSF82199">
    <property type="entry name" value="SET domain"/>
    <property type="match status" value="1"/>
</dbReference>
<sequence>MQRTTLSDSTTVSLAFNKDSLNIDRQNTALDNKAITERSCALSATAVTDVNVVGLDVNGQKGNGITLDSDRSQSQQSTPSSQVTASVKDTLTDQFDRVSIATDRSHEVGDRDECDEGAIKQLVDAETRCQNADSSNEEYSKMLSSMSMKEESYSEESFATLESTSCEEVSVGLSRLSTSYDLSTKEHRHQLPDNQMTDDAEKQETHEDGLKPDDSLSFSQLPSATADAMETYENISESSYLGSATGKSIAEESMPCDCKYDPEVDDPSAACGDDNFCINRMMFMECMVDDCSCGRSCRNRRFQLRQYARVDVIRTEKKGYGLRALTDLPSNAFIMEYLGEVIPHSEFIQRTRNYEREGLKHYYFMTLKTDEIIDATKKGCLARFINHSCNPNCVTQKWVVGKKMRIGIFTSRSVQAGEELTFDYKFERYGAVAQKCYCGEANCKGYIGATDKKAEEESIDVASPPSDGECEVDSGETTPFVTHKPKRNRRIVTRPLADPDEVQSFVKKMLDSVGKASLVNKLLHRLESTNPNTTRGKEILKTFIRLHGLKMLKFWLGEWKTDNGIVSKVLNVLERLPLVNKNGLEDCKMFDVVHKFTTSETEEIASRSKLLLDEWNQLKSVYRIPKRKATENHAPLDNTSNDNADESKQFLTISPTKKMRFTSTREFFDADDDYYEYLSLYADANEIRWKIEYPPVPIIPTAPRAMLSSYDYYGRVASNNDSYEYDEHTYMPYSTLSINKPTDPWLKYYGDMTEEMSRRSGLYGDTVKLDISSRTLGPSAVVSERKLPLNWRSAICENGYVYYYNKITGKTQWEYPDEKVSSIEGVSQSQIASLVEKAILDTERKKREQTVSRVNSPSSAASKPATSPRLSRRSSIEAMSDPVLDETELKKEVGKVVIKYLSSKHTTLWRGDKHMFKELARKMTHHIVNRESHSARKIQAVNSSIRTKIEKFIDAHGSEFAAKISRKKRSRASSPIRPTAAGEINEDDMNTPRDPHAGETKSSSQKPEGRDSSQERGSWGQLESIESSRTTPVSTASDPLPPLSSGDTASHAKVEKFHLTEERADRITVLIAGALQVIVALACLTVILIIIVIIPIIGMHPLLIIVRQTVTIAREVALRDVVYHELSRRDPFPLASIERKTKNNLPLYAI</sequence>
<dbReference type="InterPro" id="IPR035441">
    <property type="entry name" value="TFIIS/LEDGF_dom_sf"/>
</dbReference>
<evidence type="ECO:0000259" key="15">
    <source>
        <dbReference type="PROSITE" id="PS50868"/>
    </source>
</evidence>
<evidence type="ECO:0000256" key="7">
    <source>
        <dbReference type="ARBA" id="ARBA00022691"/>
    </source>
</evidence>
<evidence type="ECO:0000259" key="13">
    <source>
        <dbReference type="PROSITE" id="PS50020"/>
    </source>
</evidence>
<feature type="region of interest" description="Disordered" evidence="11">
    <location>
        <begin position="459"/>
        <end position="479"/>
    </location>
</feature>
<evidence type="ECO:0000256" key="11">
    <source>
        <dbReference type="SAM" id="MobiDB-lite"/>
    </source>
</evidence>
<dbReference type="Gene3D" id="2.20.70.10">
    <property type="match status" value="1"/>
</dbReference>
<dbReference type="SMART" id="SM00508">
    <property type="entry name" value="PostSET"/>
    <property type="match status" value="1"/>
</dbReference>
<feature type="transmembrane region" description="Helical" evidence="12">
    <location>
        <begin position="1069"/>
        <end position="1097"/>
    </location>
</feature>
<dbReference type="Gene3D" id="1.10.1740.100">
    <property type="entry name" value="Set2, Rpb1 interacting domain"/>
    <property type="match status" value="1"/>
</dbReference>
<evidence type="ECO:0000259" key="14">
    <source>
        <dbReference type="PROSITE" id="PS50280"/>
    </source>
</evidence>
<reference evidence="17" key="1">
    <citation type="submission" date="2020-01" db="EMBL/GenBank/DDBJ databases">
        <title>Genome Sequencing of Three Apophysomyces-Like Fungal Strains Confirms a Novel Fungal Genus in the Mucoromycota with divergent Burkholderia-like Endosymbiotic Bacteria.</title>
        <authorList>
            <person name="Stajich J.E."/>
            <person name="Macias A.M."/>
            <person name="Carter-House D."/>
            <person name="Lovett B."/>
            <person name="Kasson L.R."/>
            <person name="Berry K."/>
            <person name="Grigoriev I."/>
            <person name="Chang Y."/>
            <person name="Spatafora J."/>
            <person name="Kasson M.T."/>
        </authorList>
    </citation>
    <scope>NUCLEOTIDE SEQUENCE</scope>
    <source>
        <strain evidence="17">NRRL A-21654</strain>
    </source>
</reference>
<dbReference type="InterPro" id="IPR001202">
    <property type="entry name" value="WW_dom"/>
</dbReference>
<dbReference type="PANTHER" id="PTHR46711:SF1">
    <property type="entry name" value="HISTONE-LYSINE N-METHYLTRANSFERASE SETD2"/>
    <property type="match status" value="1"/>
</dbReference>
<dbReference type="PROSITE" id="PS51215">
    <property type="entry name" value="AWS"/>
    <property type="match status" value="1"/>
</dbReference>
<keyword evidence="7" id="KW-0949">S-adenosyl-L-methionine</keyword>
<dbReference type="InterPro" id="IPR044437">
    <property type="entry name" value="SETD2/Set2_SET"/>
</dbReference>
<dbReference type="GO" id="GO:0005634">
    <property type="term" value="C:nucleus"/>
    <property type="evidence" value="ECO:0007669"/>
    <property type="project" value="UniProtKB-SubCell"/>
</dbReference>
<dbReference type="InterPro" id="IPR036020">
    <property type="entry name" value="WW_dom_sf"/>
</dbReference>
<dbReference type="SMART" id="SM00456">
    <property type="entry name" value="WW"/>
    <property type="match status" value="1"/>
</dbReference>
<comment type="function">
    <text evidence="1">Histone methyltransferase that trimethylates histone H3 'Lys-36' forming H3K36me3. Involved in transcription elongation as well as in transcription repression.</text>
</comment>
<dbReference type="InterPro" id="IPR042294">
    <property type="entry name" value="SETD2_animal"/>
</dbReference>
<dbReference type="AlphaFoldDB" id="A0A8H7ETD2"/>
<keyword evidence="6 17" id="KW-0808">Transferase</keyword>
<dbReference type="GO" id="GO:0010468">
    <property type="term" value="P:regulation of gene expression"/>
    <property type="evidence" value="ECO:0007669"/>
    <property type="project" value="TreeGrafter"/>
</dbReference>
<dbReference type="PROSITE" id="PS50020">
    <property type="entry name" value="WW_DOMAIN_2"/>
    <property type="match status" value="1"/>
</dbReference>
<dbReference type="SMART" id="SM00570">
    <property type="entry name" value="AWS"/>
    <property type="match status" value="1"/>
</dbReference>
<evidence type="ECO:0000256" key="10">
    <source>
        <dbReference type="ARBA" id="ARBA00047545"/>
    </source>
</evidence>
<dbReference type="InterPro" id="IPR046341">
    <property type="entry name" value="SET_dom_sf"/>
</dbReference>
<feature type="compositionally biased region" description="Low complexity" evidence="11">
    <location>
        <begin position="72"/>
        <end position="86"/>
    </location>
</feature>
<feature type="region of interest" description="Disordered" evidence="11">
    <location>
        <begin position="845"/>
        <end position="878"/>
    </location>
</feature>
<dbReference type="Pfam" id="PF00856">
    <property type="entry name" value="SET"/>
    <property type="match status" value="1"/>
</dbReference>
<dbReference type="Pfam" id="PF17907">
    <property type="entry name" value="AWS"/>
    <property type="match status" value="1"/>
</dbReference>
<dbReference type="SUPFAM" id="SSF51045">
    <property type="entry name" value="WW domain"/>
    <property type="match status" value="1"/>
</dbReference>
<dbReference type="Gene3D" id="2.170.270.10">
    <property type="entry name" value="SET domain"/>
    <property type="match status" value="1"/>
</dbReference>
<evidence type="ECO:0000259" key="16">
    <source>
        <dbReference type="PROSITE" id="PS51215"/>
    </source>
</evidence>
<dbReference type="Pfam" id="PF00397">
    <property type="entry name" value="WW"/>
    <property type="match status" value="1"/>
</dbReference>
<evidence type="ECO:0000313" key="17">
    <source>
        <dbReference type="EMBL" id="KAF7732537.1"/>
    </source>
</evidence>
<evidence type="ECO:0000256" key="8">
    <source>
        <dbReference type="ARBA" id="ARBA00023242"/>
    </source>
</evidence>
<feature type="region of interest" description="Disordered" evidence="11">
    <location>
        <begin position="183"/>
        <end position="219"/>
    </location>
</feature>